<dbReference type="SUPFAM" id="SSF103473">
    <property type="entry name" value="MFS general substrate transporter"/>
    <property type="match status" value="1"/>
</dbReference>
<proteinExistence type="inferred from homology"/>
<comment type="caution">
    <text evidence="10">The sequence shown here is derived from an EMBL/GenBank/DDBJ whole genome shotgun (WGS) entry which is preliminary data.</text>
</comment>
<evidence type="ECO:0000256" key="5">
    <source>
        <dbReference type="ARBA" id="ARBA00022692"/>
    </source>
</evidence>
<dbReference type="PANTHER" id="PTHR42718">
    <property type="entry name" value="MAJOR FACILITATOR SUPERFAMILY MULTIDRUG TRANSPORTER MFSC"/>
    <property type="match status" value="1"/>
</dbReference>
<comment type="subcellular location">
    <subcellularLocation>
        <location evidence="8">Cell inner membrane</location>
        <topology evidence="8">Multi-pass membrane protein</topology>
    </subcellularLocation>
    <subcellularLocation>
        <location evidence="1">Cell membrane</location>
        <topology evidence="1">Multi-pass membrane protein</topology>
    </subcellularLocation>
</comment>
<keyword evidence="7 8" id="KW-0472">Membrane</keyword>
<comment type="caution">
    <text evidence="8">Lacks conserved residue(s) required for the propagation of feature annotation.</text>
</comment>
<keyword evidence="3 8" id="KW-0813">Transport</keyword>
<dbReference type="GO" id="GO:1990961">
    <property type="term" value="P:xenobiotic detoxification by transmembrane export across the plasma membrane"/>
    <property type="evidence" value="ECO:0007669"/>
    <property type="project" value="InterPro"/>
</dbReference>
<dbReference type="InterPro" id="IPR011701">
    <property type="entry name" value="MFS"/>
</dbReference>
<evidence type="ECO:0000256" key="6">
    <source>
        <dbReference type="ARBA" id="ARBA00022989"/>
    </source>
</evidence>
<dbReference type="STRING" id="561184.SAMN05216376_104219"/>
<feature type="transmembrane region" description="Helical" evidence="8">
    <location>
        <begin position="37"/>
        <end position="58"/>
    </location>
</feature>
<evidence type="ECO:0000256" key="2">
    <source>
        <dbReference type="ARBA" id="ARBA00006236"/>
    </source>
</evidence>
<reference evidence="10 11" key="1">
    <citation type="submission" date="2014-10" db="EMBL/GenBank/DDBJ databases">
        <title>Genome sequence of Ponticoccus sp. strain UMTAT08 isolated from clonal culture of toxic dinoflagellate Alexandrium tamiyavanichii.</title>
        <authorList>
            <person name="Gan H.Y."/>
            <person name="Muhd D.-D."/>
            <person name="Mohd Noor M.E."/>
            <person name="Yeong Y.S."/>
            <person name="Usup G."/>
        </authorList>
    </citation>
    <scope>NUCLEOTIDE SEQUENCE [LARGE SCALE GENOMIC DNA]</scope>
    <source>
        <strain evidence="10 11">UMTAT08</strain>
    </source>
</reference>
<feature type="transmembrane region" description="Helical" evidence="8">
    <location>
        <begin position="70"/>
        <end position="90"/>
    </location>
</feature>
<feature type="transmembrane region" description="Helical" evidence="8">
    <location>
        <begin position="329"/>
        <end position="354"/>
    </location>
</feature>
<comment type="similarity">
    <text evidence="2 8">Belongs to the major facilitator superfamily. Bcr/CmlA family.</text>
</comment>
<protein>
    <recommendedName>
        <fullName evidence="8">Bcr/CflA family efflux transporter</fullName>
    </recommendedName>
</protein>
<keyword evidence="8" id="KW-0997">Cell inner membrane</keyword>
<feature type="transmembrane region" description="Helical" evidence="8">
    <location>
        <begin position="236"/>
        <end position="259"/>
    </location>
</feature>
<dbReference type="Gene3D" id="1.20.1720.10">
    <property type="entry name" value="Multidrug resistance protein D"/>
    <property type="match status" value="1"/>
</dbReference>
<feature type="transmembrane region" description="Helical" evidence="8">
    <location>
        <begin position="393"/>
        <end position="415"/>
    </location>
</feature>
<dbReference type="EMBL" id="JSUQ01000014">
    <property type="protein sequence ID" value="KHQ51970.1"/>
    <property type="molecule type" value="Genomic_DNA"/>
</dbReference>
<feature type="transmembrane region" description="Helical" evidence="8">
    <location>
        <begin position="159"/>
        <end position="181"/>
    </location>
</feature>
<dbReference type="InterPro" id="IPR020846">
    <property type="entry name" value="MFS_dom"/>
</dbReference>
<feature type="transmembrane region" description="Helical" evidence="8">
    <location>
        <begin position="366"/>
        <end position="387"/>
    </location>
</feature>
<dbReference type="NCBIfam" id="TIGR00710">
    <property type="entry name" value="efflux_Bcr_CflA"/>
    <property type="match status" value="1"/>
</dbReference>
<dbReference type="AlphaFoldDB" id="A0A0B3RL74"/>
<dbReference type="InterPro" id="IPR005829">
    <property type="entry name" value="Sugar_transporter_CS"/>
</dbReference>
<evidence type="ECO:0000256" key="8">
    <source>
        <dbReference type="RuleBase" id="RU365088"/>
    </source>
</evidence>
<dbReference type="PATRIC" id="fig|1515334.3.peg.3626"/>
<dbReference type="PANTHER" id="PTHR42718:SF9">
    <property type="entry name" value="MAJOR FACILITATOR SUPERFAMILY MULTIDRUG TRANSPORTER MFSC"/>
    <property type="match status" value="1"/>
</dbReference>
<keyword evidence="6 8" id="KW-1133">Transmembrane helix</keyword>
<keyword evidence="11" id="KW-1185">Reference proteome</keyword>
<dbReference type="InterPro" id="IPR004812">
    <property type="entry name" value="Efflux_drug-R_Bcr/CmlA"/>
</dbReference>
<feature type="transmembrane region" description="Helical" evidence="8">
    <location>
        <begin position="102"/>
        <end position="121"/>
    </location>
</feature>
<evidence type="ECO:0000313" key="11">
    <source>
        <dbReference type="Proteomes" id="UP000030960"/>
    </source>
</evidence>
<dbReference type="PROSITE" id="PS50850">
    <property type="entry name" value="MFS"/>
    <property type="match status" value="1"/>
</dbReference>
<dbReference type="GO" id="GO:0042910">
    <property type="term" value="F:xenobiotic transmembrane transporter activity"/>
    <property type="evidence" value="ECO:0007669"/>
    <property type="project" value="InterPro"/>
</dbReference>
<evidence type="ECO:0000256" key="4">
    <source>
        <dbReference type="ARBA" id="ARBA00022475"/>
    </source>
</evidence>
<dbReference type="Pfam" id="PF07690">
    <property type="entry name" value="MFS_1"/>
    <property type="match status" value="1"/>
</dbReference>
<keyword evidence="4" id="KW-1003">Cell membrane</keyword>
<feature type="transmembrane region" description="Helical" evidence="8">
    <location>
        <begin position="265"/>
        <end position="285"/>
    </location>
</feature>
<feature type="transmembrane region" description="Helical" evidence="8">
    <location>
        <begin position="297"/>
        <end position="323"/>
    </location>
</feature>
<feature type="transmembrane region" description="Helical" evidence="8">
    <location>
        <begin position="187"/>
        <end position="205"/>
    </location>
</feature>
<organism evidence="10 11">
    <name type="scientific">Mameliella alba</name>
    <dbReference type="NCBI Taxonomy" id="561184"/>
    <lineage>
        <taxon>Bacteria</taxon>
        <taxon>Pseudomonadati</taxon>
        <taxon>Pseudomonadota</taxon>
        <taxon>Alphaproteobacteria</taxon>
        <taxon>Rhodobacterales</taxon>
        <taxon>Roseobacteraceae</taxon>
        <taxon>Mameliella</taxon>
    </lineage>
</organism>
<evidence type="ECO:0000256" key="7">
    <source>
        <dbReference type="ARBA" id="ARBA00023136"/>
    </source>
</evidence>
<keyword evidence="5 8" id="KW-0812">Transmembrane</keyword>
<dbReference type="CDD" id="cd17320">
    <property type="entry name" value="MFS_MdfA_MDR_like"/>
    <property type="match status" value="1"/>
</dbReference>
<evidence type="ECO:0000256" key="1">
    <source>
        <dbReference type="ARBA" id="ARBA00004651"/>
    </source>
</evidence>
<evidence type="ECO:0000313" key="10">
    <source>
        <dbReference type="EMBL" id="KHQ51970.1"/>
    </source>
</evidence>
<feature type="domain" description="Major facilitator superfamily (MFS) profile" evidence="9">
    <location>
        <begin position="36"/>
        <end position="419"/>
    </location>
</feature>
<dbReference type="GO" id="GO:0005886">
    <property type="term" value="C:plasma membrane"/>
    <property type="evidence" value="ECO:0007669"/>
    <property type="project" value="UniProtKB-SubCell"/>
</dbReference>
<accession>A0A0B3RL74</accession>
<sequence length="427" mass="44900">MSTACNVWTFPTVRPTPFRMSPNSPARFLDRSTPPHIATLVLMAGMSALAMNIFVPALQIMADWYAVDYALMQASVTGYLAGNAVLQLFIGPISDKLGRRPVIMGGIALFILATIGCLLATNITVFLIFRMLQTTIVVTMVLSRAVVRDLYPPDEAASMIGYVTMGMSLVPMLAPVLGGLLAESFGWQSNFWLMLVMGVLLLWLCHNDLGETKASSGLSLAQQFREYPELFRSPRFWGYALACAFSSGAFFSYVGGASFVGIEVFGLSASLLGLLFGAPAIGYALGNGLSGRFSARFGVNTMVLWGGLIVAGGVGLSLMLFAIDMGNAFTFFGFMTLVGLGNGLTIPNATAGALSVRPHLAGTASGLSGAIMLGGGAALSQLAGVLLTEDAGVWPLLWIMFGSGAASVVAAMLVIRRARRVGGLDAA</sequence>
<dbReference type="Proteomes" id="UP000030960">
    <property type="component" value="Unassembled WGS sequence"/>
</dbReference>
<dbReference type="InterPro" id="IPR036259">
    <property type="entry name" value="MFS_trans_sf"/>
</dbReference>
<evidence type="ECO:0000256" key="3">
    <source>
        <dbReference type="ARBA" id="ARBA00022448"/>
    </source>
</evidence>
<name>A0A0B3RL74_9RHOB</name>
<evidence type="ECO:0000259" key="9">
    <source>
        <dbReference type="PROSITE" id="PS50850"/>
    </source>
</evidence>
<gene>
    <name evidence="10" type="ORF">OA50_03609</name>
</gene>
<dbReference type="PROSITE" id="PS00216">
    <property type="entry name" value="SUGAR_TRANSPORT_1"/>
    <property type="match status" value="1"/>
</dbReference>